<name>A0A7G6YDP6_9MICO</name>
<accession>A0A7G6YDP6</accession>
<dbReference type="Pfam" id="PF04020">
    <property type="entry name" value="Phage_holin_4_2"/>
    <property type="match status" value="1"/>
</dbReference>
<keyword evidence="1" id="KW-0812">Transmembrane</keyword>
<dbReference type="RefSeq" id="WP_185276047.1">
    <property type="nucleotide sequence ID" value="NZ_CP043641.1"/>
</dbReference>
<proteinExistence type="predicted"/>
<reference evidence="3" key="1">
    <citation type="submission" date="2019-09" db="EMBL/GenBank/DDBJ databases">
        <title>Antimicrobial potential of Antarctic Bacteria.</title>
        <authorList>
            <person name="Benaud N."/>
            <person name="Edwards R.J."/>
            <person name="Ferrari B.C."/>
        </authorList>
    </citation>
    <scope>NUCLEOTIDE SEQUENCE [LARGE SCALE GENOMIC DNA]</scope>
    <source>
        <strain evidence="3">INR9</strain>
    </source>
</reference>
<dbReference type="AlphaFoldDB" id="A0A7G6YDP6"/>
<evidence type="ECO:0000256" key="1">
    <source>
        <dbReference type="SAM" id="Phobius"/>
    </source>
</evidence>
<keyword evidence="1" id="KW-1133">Transmembrane helix</keyword>
<dbReference type="EMBL" id="CP043641">
    <property type="protein sequence ID" value="QNE36611.1"/>
    <property type="molecule type" value="Genomic_DNA"/>
</dbReference>
<keyword evidence="1" id="KW-0472">Membrane</keyword>
<gene>
    <name evidence="2" type="ORF">F1C12_16835</name>
</gene>
<feature type="transmembrane region" description="Helical" evidence="1">
    <location>
        <begin position="33"/>
        <end position="55"/>
    </location>
</feature>
<evidence type="ECO:0000313" key="3">
    <source>
        <dbReference type="Proteomes" id="UP000515511"/>
    </source>
</evidence>
<organism evidence="2 3">
    <name type="scientific">Leifsonia shinshuensis</name>
    <dbReference type="NCBI Taxonomy" id="150026"/>
    <lineage>
        <taxon>Bacteria</taxon>
        <taxon>Bacillati</taxon>
        <taxon>Actinomycetota</taxon>
        <taxon>Actinomycetes</taxon>
        <taxon>Micrococcales</taxon>
        <taxon>Microbacteriaceae</taxon>
        <taxon>Leifsonia</taxon>
    </lineage>
</organism>
<sequence>MVRFLIRAAIFVVTAALGLLVASWILPGFHLDWEGFLIAVLIFAVAQSILAPFIFNLARKYASAMLGGIGLVSTLVALLVASLVPGGIHVDDVVTWILAALVVWVVTALGAWLLPLIFLKKKVAART</sequence>
<evidence type="ECO:0000313" key="2">
    <source>
        <dbReference type="EMBL" id="QNE36611.1"/>
    </source>
</evidence>
<feature type="transmembrane region" description="Helical" evidence="1">
    <location>
        <begin position="96"/>
        <end position="119"/>
    </location>
</feature>
<dbReference type="Proteomes" id="UP000515511">
    <property type="component" value="Chromosome"/>
</dbReference>
<dbReference type="KEGG" id="lse:F1C12_16835"/>
<protein>
    <submittedName>
        <fullName evidence="2">Phage holin family protein</fullName>
    </submittedName>
</protein>
<feature type="transmembrane region" description="Helical" evidence="1">
    <location>
        <begin position="62"/>
        <end position="84"/>
    </location>
</feature>
<dbReference type="InterPro" id="IPR007165">
    <property type="entry name" value="Phage_holin_4_2"/>
</dbReference>